<proteinExistence type="predicted"/>
<evidence type="ECO:0000313" key="3">
    <source>
        <dbReference type="Proteomes" id="UP000269693"/>
    </source>
</evidence>
<sequence length="120" mass="13730">MSIFKSIHTNSEKAIEKGESFIKNSEEYFKLKIFYILTSSLSMIFNFAIIGIFLLIAFVFLAVTISATIGNYLNNVVLGYLLVALLFIIFALIAYSMRTNVENFVIKNLSKKYFDDEENL</sequence>
<dbReference type="Proteomes" id="UP000269693">
    <property type="component" value="Chromosome"/>
</dbReference>
<dbReference type="RefSeq" id="WP_073184564.1">
    <property type="nucleotide sequence ID" value="NZ_CP032544.1"/>
</dbReference>
<protein>
    <recommendedName>
        <fullName evidence="4">Holin-X, holin superfamily III</fullName>
    </recommendedName>
</protein>
<evidence type="ECO:0000256" key="1">
    <source>
        <dbReference type="SAM" id="Phobius"/>
    </source>
</evidence>
<name>A0ABM7CF58_9FLAO</name>
<keyword evidence="1" id="KW-0812">Transmembrane</keyword>
<evidence type="ECO:0008006" key="4">
    <source>
        <dbReference type="Google" id="ProtNLM"/>
    </source>
</evidence>
<reference evidence="2 3" key="1">
    <citation type="submission" date="2018-09" db="EMBL/GenBank/DDBJ databases">
        <title>Insights into the microbiota of Asian seabass (Lates calcarifer) with tenacibaculosis symptoms and description of sp. nov. Tenacibaculum singaporense.</title>
        <authorList>
            <person name="Miyake S."/>
            <person name="Soh M."/>
            <person name="Azman M.N."/>
            <person name="Ngoh S.Y."/>
            <person name="Orban L."/>
            <person name="Seedorf H."/>
        </authorList>
    </citation>
    <scope>NUCLEOTIDE SEQUENCE [LARGE SCALE GENOMIC DNA]</scope>
    <source>
        <strain evidence="2 3">DSM 13764</strain>
    </source>
</reference>
<keyword evidence="1" id="KW-0472">Membrane</keyword>
<evidence type="ECO:0000313" key="2">
    <source>
        <dbReference type="EMBL" id="AZJ32370.1"/>
    </source>
</evidence>
<accession>A0ABM7CF58</accession>
<keyword evidence="1" id="KW-1133">Transmembrane helix</keyword>
<feature type="transmembrane region" description="Helical" evidence="1">
    <location>
        <begin position="33"/>
        <end position="65"/>
    </location>
</feature>
<feature type="transmembrane region" description="Helical" evidence="1">
    <location>
        <begin position="77"/>
        <end position="97"/>
    </location>
</feature>
<gene>
    <name evidence="2" type="ORF">D6200_07275</name>
</gene>
<dbReference type="EMBL" id="CP032544">
    <property type="protein sequence ID" value="AZJ32370.1"/>
    <property type="molecule type" value="Genomic_DNA"/>
</dbReference>
<keyword evidence="3" id="KW-1185">Reference proteome</keyword>
<organism evidence="2 3">
    <name type="scientific">Tenacibaculum mesophilum</name>
    <dbReference type="NCBI Taxonomy" id="104268"/>
    <lineage>
        <taxon>Bacteria</taxon>
        <taxon>Pseudomonadati</taxon>
        <taxon>Bacteroidota</taxon>
        <taxon>Flavobacteriia</taxon>
        <taxon>Flavobacteriales</taxon>
        <taxon>Flavobacteriaceae</taxon>
        <taxon>Tenacibaculum</taxon>
    </lineage>
</organism>